<evidence type="ECO:0000256" key="4">
    <source>
        <dbReference type="ARBA" id="ARBA00022741"/>
    </source>
</evidence>
<dbReference type="AlphaFoldDB" id="T0JTN7"/>
<dbReference type="PANTHER" id="PTHR11059">
    <property type="entry name" value="DNA REPAIR PROTEIN RECN"/>
    <property type="match status" value="1"/>
</dbReference>
<evidence type="ECO:0000256" key="7">
    <source>
        <dbReference type="ARBA" id="ARBA00023204"/>
    </source>
</evidence>
<evidence type="ECO:0000313" key="13">
    <source>
        <dbReference type="Proteomes" id="UP000015520"/>
    </source>
</evidence>
<evidence type="ECO:0000313" key="12">
    <source>
        <dbReference type="EMBL" id="EQB40332.1"/>
    </source>
</evidence>
<dbReference type="InterPro" id="IPR003593">
    <property type="entry name" value="AAA+_ATPase"/>
</dbReference>
<proteinExistence type="inferred from homology"/>
<evidence type="ECO:0000256" key="5">
    <source>
        <dbReference type="ARBA" id="ARBA00022763"/>
    </source>
</evidence>
<dbReference type="eggNOG" id="COG0497">
    <property type="taxonomic scope" value="Bacteria"/>
</dbReference>
<evidence type="ECO:0000256" key="3">
    <source>
        <dbReference type="ARBA" id="ARBA00021315"/>
    </source>
</evidence>
<keyword evidence="5 9" id="KW-0227">DNA damage</keyword>
<protein>
    <recommendedName>
        <fullName evidence="3 9">DNA repair protein RecN</fullName>
    </recommendedName>
    <alternativeName>
        <fullName evidence="8 9">Recombination protein N</fullName>
    </alternativeName>
</protein>
<dbReference type="GO" id="GO:0016887">
    <property type="term" value="F:ATP hydrolysis activity"/>
    <property type="evidence" value="ECO:0007669"/>
    <property type="project" value="InterPro"/>
</dbReference>
<dbReference type="GO" id="GO:0006310">
    <property type="term" value="P:DNA recombination"/>
    <property type="evidence" value="ECO:0007669"/>
    <property type="project" value="InterPro"/>
</dbReference>
<dbReference type="InterPro" id="IPR038729">
    <property type="entry name" value="Rad50/SbcC_AAA"/>
</dbReference>
<comment type="function">
    <text evidence="1 9">May be involved in recombinational repair of damaged DNA.</text>
</comment>
<dbReference type="Proteomes" id="UP000015520">
    <property type="component" value="Unassembled WGS sequence"/>
</dbReference>
<evidence type="ECO:0000259" key="11">
    <source>
        <dbReference type="SMART" id="SM00382"/>
    </source>
</evidence>
<evidence type="ECO:0000256" key="2">
    <source>
        <dbReference type="ARBA" id="ARBA00009441"/>
    </source>
</evidence>
<dbReference type="SUPFAM" id="SSF52540">
    <property type="entry name" value="P-loop containing nucleoside triphosphate hydrolases"/>
    <property type="match status" value="1"/>
</dbReference>
<dbReference type="GO" id="GO:0043590">
    <property type="term" value="C:bacterial nucleoid"/>
    <property type="evidence" value="ECO:0007669"/>
    <property type="project" value="TreeGrafter"/>
</dbReference>
<name>T0JTN7_9BACT</name>
<evidence type="ECO:0000256" key="6">
    <source>
        <dbReference type="ARBA" id="ARBA00022840"/>
    </source>
</evidence>
<dbReference type="Gene3D" id="3.40.50.300">
    <property type="entry name" value="P-loop containing nucleotide triphosphate hydrolases"/>
    <property type="match status" value="2"/>
</dbReference>
<dbReference type="GO" id="GO:0006302">
    <property type="term" value="P:double-strand break repair"/>
    <property type="evidence" value="ECO:0007669"/>
    <property type="project" value="InterPro"/>
</dbReference>
<keyword evidence="10" id="KW-0175">Coiled coil</keyword>
<organism evidence="12 13">
    <name type="scientific">Sulfurimonas hongkongensis</name>
    <dbReference type="NCBI Taxonomy" id="1172190"/>
    <lineage>
        <taxon>Bacteria</taxon>
        <taxon>Pseudomonadati</taxon>
        <taxon>Campylobacterota</taxon>
        <taxon>Epsilonproteobacteria</taxon>
        <taxon>Campylobacterales</taxon>
        <taxon>Sulfurimonadaceae</taxon>
        <taxon>Sulfurimonas</taxon>
    </lineage>
</organism>
<dbReference type="STRING" id="1172190.M947_00625"/>
<dbReference type="InterPro" id="IPR027417">
    <property type="entry name" value="P-loop_NTPase"/>
</dbReference>
<keyword evidence="6" id="KW-0067">ATP-binding</keyword>
<dbReference type="PATRIC" id="fig|1172190.3.peg.121"/>
<dbReference type="GO" id="GO:0005524">
    <property type="term" value="F:ATP binding"/>
    <property type="evidence" value="ECO:0007669"/>
    <property type="project" value="UniProtKB-KW"/>
</dbReference>
<dbReference type="PANTHER" id="PTHR11059:SF0">
    <property type="entry name" value="DNA REPAIR PROTEIN RECN"/>
    <property type="match status" value="1"/>
</dbReference>
<comment type="caution">
    <text evidence="12">The sequence shown here is derived from an EMBL/GenBank/DDBJ whole genome shotgun (WGS) entry which is preliminary data.</text>
</comment>
<accession>T0JTN7</accession>
<evidence type="ECO:0000256" key="8">
    <source>
        <dbReference type="ARBA" id="ARBA00033408"/>
    </source>
</evidence>
<keyword evidence="7 9" id="KW-0234">DNA repair</keyword>
<keyword evidence="4" id="KW-0547">Nucleotide-binding</keyword>
<dbReference type="EMBL" id="AUPZ01000002">
    <property type="protein sequence ID" value="EQB40332.1"/>
    <property type="molecule type" value="Genomic_DNA"/>
</dbReference>
<dbReference type="GO" id="GO:0009432">
    <property type="term" value="P:SOS response"/>
    <property type="evidence" value="ECO:0007669"/>
    <property type="project" value="TreeGrafter"/>
</dbReference>
<comment type="similarity">
    <text evidence="2 9">Belongs to the RecN family.</text>
</comment>
<dbReference type="InterPro" id="IPR004604">
    <property type="entry name" value="DNA_recomb/repair_RecN"/>
</dbReference>
<dbReference type="OrthoDB" id="9806954at2"/>
<evidence type="ECO:0000256" key="9">
    <source>
        <dbReference type="PIRNR" id="PIRNR003128"/>
    </source>
</evidence>
<dbReference type="SMART" id="SM00382">
    <property type="entry name" value="AAA"/>
    <property type="match status" value="1"/>
</dbReference>
<feature type="coiled-coil region" evidence="10">
    <location>
        <begin position="305"/>
        <end position="332"/>
    </location>
</feature>
<reference evidence="12 13" key="1">
    <citation type="submission" date="2013-07" db="EMBL/GenBank/DDBJ databases">
        <title>Sulfurimonas hongkongensis AST-10 Genome Sequencing.</title>
        <authorList>
            <person name="Cai L."/>
            <person name="Zhang T."/>
        </authorList>
    </citation>
    <scope>NUCLEOTIDE SEQUENCE [LARGE SCALE GENOMIC DNA]</scope>
    <source>
        <strain evidence="12 13">AST-10</strain>
    </source>
</reference>
<keyword evidence="13" id="KW-1185">Reference proteome</keyword>
<feature type="domain" description="AAA+ ATPase" evidence="11">
    <location>
        <begin position="21"/>
        <end position="469"/>
    </location>
</feature>
<dbReference type="RefSeq" id="WP_021286410.1">
    <property type="nucleotide sequence ID" value="NZ_AUPZ01000002.1"/>
</dbReference>
<dbReference type="Pfam" id="PF13476">
    <property type="entry name" value="AAA_23"/>
    <property type="match status" value="1"/>
</dbReference>
<gene>
    <name evidence="12" type="ORF">M947_00625</name>
</gene>
<evidence type="ECO:0000256" key="1">
    <source>
        <dbReference type="ARBA" id="ARBA00003618"/>
    </source>
</evidence>
<evidence type="ECO:0000256" key="10">
    <source>
        <dbReference type="SAM" id="Coils"/>
    </source>
</evidence>
<sequence>MIERFYLKDYLSFKKVELNTAGGLIVFSGPSGSGKSILMKAILSSFGVESCEASLCESSVNWHLEMDDFGIENEEINIFKQIKREKARYFINNQSLSKKAISNLSFSYLRHLSLKDYSDFEDANLLSILDSRIKKNSKEIENLKKSYKDSFLMHSQVRAELDNIEEEEKRIVELKEFATFEINKIQEINPKPAEDEELLRIKKDLSKKEKLQESIAKASAIFESENFVSSTLNLLDNNSSSFDDAMNELRAIFDSAEARFNELDDVDIEEVLNRIEEISWLKKRYGSIEEALEYKEQKVLELQRYENIEINKEELTKQEISLKKKIESLAEAISGLREAQIDKFEKDLNRYLKELYLRDAQVTLSRCTLNLNGQDKIEIKLNSTELQKVSTGEFNRLRLAILALKSEFMHKNGGVLMLDEIDANLSGEESMSVAKVLRQLSKHFQIFVISHQPQLTSMGEQHFFIYKEDDESKVKELSFNERVDEIARIISGESISVEAKNFAKELLEVSRCAEQERKR</sequence>
<dbReference type="PIRSF" id="PIRSF003128">
    <property type="entry name" value="RecN"/>
    <property type="match status" value="1"/>
</dbReference>